<sequence length="254" mass="28747">TIKAIFVTSLVLLFGIGTSVHASSFRQVVPFEFEDYDDTTLDWVDSADDGFTGSTTLGFSVTIGGAAYSYFDMSSDGYIELLTDACDVPTGQGWDAIVGLISADPCATYLLAAYDDLSSLDHGYYGYKLFSDPNRVVFYYDTETYQDTASGLAQLNNFEVILYEDGNVQWNFNYAEYQWFDNDFFSGLYFGNTQTLLELTRYHIPEQKSYLYYGCDDWLTMDFNNDCFVDLADFGNFAQQWLKCAELNDPNCQP</sequence>
<comment type="caution">
    <text evidence="1">The sequence shown here is derived from an EMBL/GenBank/DDBJ whole genome shotgun (WGS) entry which is preliminary data.</text>
</comment>
<protein>
    <submittedName>
        <fullName evidence="1">Uncharacterized protein</fullName>
    </submittedName>
</protein>
<gene>
    <name evidence="1" type="ORF">S01H4_29603</name>
</gene>
<feature type="non-terminal residue" evidence="1">
    <location>
        <position position="1"/>
    </location>
</feature>
<dbReference type="EMBL" id="BART01015208">
    <property type="protein sequence ID" value="GAG81554.1"/>
    <property type="molecule type" value="Genomic_DNA"/>
</dbReference>
<evidence type="ECO:0000313" key="1">
    <source>
        <dbReference type="EMBL" id="GAG81554.1"/>
    </source>
</evidence>
<proteinExistence type="predicted"/>
<name>X1AHT2_9ZZZZ</name>
<reference evidence="1" key="1">
    <citation type="journal article" date="2014" name="Front. Microbiol.">
        <title>High frequency of phylogenetically diverse reductive dehalogenase-homologous genes in deep subseafloor sedimentary metagenomes.</title>
        <authorList>
            <person name="Kawai M."/>
            <person name="Futagami T."/>
            <person name="Toyoda A."/>
            <person name="Takaki Y."/>
            <person name="Nishi S."/>
            <person name="Hori S."/>
            <person name="Arai W."/>
            <person name="Tsubouchi T."/>
            <person name="Morono Y."/>
            <person name="Uchiyama I."/>
            <person name="Ito T."/>
            <person name="Fujiyama A."/>
            <person name="Inagaki F."/>
            <person name="Takami H."/>
        </authorList>
    </citation>
    <scope>NUCLEOTIDE SEQUENCE</scope>
    <source>
        <strain evidence="1">Expedition CK06-06</strain>
    </source>
</reference>
<organism evidence="1">
    <name type="scientific">marine sediment metagenome</name>
    <dbReference type="NCBI Taxonomy" id="412755"/>
    <lineage>
        <taxon>unclassified sequences</taxon>
        <taxon>metagenomes</taxon>
        <taxon>ecological metagenomes</taxon>
    </lineage>
</organism>
<accession>X1AHT2</accession>
<dbReference type="AlphaFoldDB" id="X1AHT2"/>